<dbReference type="GO" id="GO:0004074">
    <property type="term" value="F:biliverdin reductase [NAD(P)H] activity"/>
    <property type="evidence" value="ECO:0007669"/>
    <property type="project" value="TreeGrafter"/>
</dbReference>
<dbReference type="SUPFAM" id="SSF51735">
    <property type="entry name" value="NAD(P)-binding Rossmann-fold domains"/>
    <property type="match status" value="1"/>
</dbReference>
<dbReference type="Proteomes" id="UP001356427">
    <property type="component" value="Unassembled WGS sequence"/>
</dbReference>
<dbReference type="InterPro" id="IPR016040">
    <property type="entry name" value="NAD(P)-bd_dom"/>
</dbReference>
<evidence type="ECO:0000313" key="3">
    <source>
        <dbReference type="Proteomes" id="UP001356427"/>
    </source>
</evidence>
<feature type="domain" description="SERTA" evidence="1">
    <location>
        <begin position="221"/>
        <end position="268"/>
    </location>
</feature>
<dbReference type="InterPro" id="IPR036291">
    <property type="entry name" value="NAD(P)-bd_dom_sf"/>
</dbReference>
<dbReference type="AlphaFoldDB" id="A0AAN8QFG5"/>
<dbReference type="GO" id="GO:0042602">
    <property type="term" value="F:riboflavin reductase (NADPH) activity"/>
    <property type="evidence" value="ECO:0007669"/>
    <property type="project" value="TreeGrafter"/>
</dbReference>
<dbReference type="InterPro" id="IPR051606">
    <property type="entry name" value="Polyketide_Oxido-like"/>
</dbReference>
<dbReference type="EMBL" id="JAGTTL010000032">
    <property type="protein sequence ID" value="KAK6296961.1"/>
    <property type="molecule type" value="Genomic_DNA"/>
</dbReference>
<name>A0AAN8QFG5_9TELE</name>
<dbReference type="PANTHER" id="PTHR43355">
    <property type="entry name" value="FLAVIN REDUCTASE (NADPH)"/>
    <property type="match status" value="1"/>
</dbReference>
<accession>A0AAN8QFG5</accession>
<protein>
    <recommendedName>
        <fullName evidence="1">SERTA domain-containing protein</fullName>
    </recommendedName>
</protein>
<dbReference type="Pfam" id="PF06031">
    <property type="entry name" value="SERTA"/>
    <property type="match status" value="1"/>
</dbReference>
<proteinExistence type="predicted"/>
<reference evidence="2 3" key="1">
    <citation type="submission" date="2021-04" db="EMBL/GenBank/DDBJ databases">
        <authorList>
            <person name="De Guttry C."/>
            <person name="Zahm M."/>
            <person name="Klopp C."/>
            <person name="Cabau C."/>
            <person name="Louis A."/>
            <person name="Berthelot C."/>
            <person name="Parey E."/>
            <person name="Roest Crollius H."/>
            <person name="Montfort J."/>
            <person name="Robinson-Rechavi M."/>
            <person name="Bucao C."/>
            <person name="Bouchez O."/>
            <person name="Gislard M."/>
            <person name="Lluch J."/>
            <person name="Milhes M."/>
            <person name="Lampietro C."/>
            <person name="Lopez Roques C."/>
            <person name="Donnadieu C."/>
            <person name="Braasch I."/>
            <person name="Desvignes T."/>
            <person name="Postlethwait J."/>
            <person name="Bobe J."/>
            <person name="Wedekind C."/>
            <person name="Guiguen Y."/>
        </authorList>
    </citation>
    <scope>NUCLEOTIDE SEQUENCE [LARGE SCALE GENOMIC DNA]</scope>
    <source>
        <strain evidence="2">Cs_M1</strain>
        <tissue evidence="2">Blood</tissue>
    </source>
</reference>
<dbReference type="PROSITE" id="PS51053">
    <property type="entry name" value="SERTA"/>
    <property type="match status" value="1"/>
</dbReference>
<dbReference type="PANTHER" id="PTHR43355:SF2">
    <property type="entry name" value="FLAVIN REDUCTASE (NADPH)"/>
    <property type="match status" value="1"/>
</dbReference>
<dbReference type="Pfam" id="PF13460">
    <property type="entry name" value="NAD_binding_10"/>
    <property type="match status" value="1"/>
</dbReference>
<dbReference type="Gene3D" id="3.40.50.720">
    <property type="entry name" value="NAD(P)-binding Rossmann-like Domain"/>
    <property type="match status" value="1"/>
</dbReference>
<gene>
    <name evidence="2" type="ORF">J4Q44_G00331030</name>
</gene>
<evidence type="ECO:0000313" key="2">
    <source>
        <dbReference type="EMBL" id="KAK6296961.1"/>
    </source>
</evidence>
<dbReference type="InterPro" id="IPR009263">
    <property type="entry name" value="SERTA_dom"/>
</dbReference>
<organism evidence="2 3">
    <name type="scientific">Coregonus suidteri</name>
    <dbReference type="NCBI Taxonomy" id="861788"/>
    <lineage>
        <taxon>Eukaryota</taxon>
        <taxon>Metazoa</taxon>
        <taxon>Chordata</taxon>
        <taxon>Craniata</taxon>
        <taxon>Vertebrata</taxon>
        <taxon>Euteleostomi</taxon>
        <taxon>Actinopterygii</taxon>
        <taxon>Neopterygii</taxon>
        <taxon>Teleostei</taxon>
        <taxon>Protacanthopterygii</taxon>
        <taxon>Salmoniformes</taxon>
        <taxon>Salmonidae</taxon>
        <taxon>Coregoninae</taxon>
        <taxon>Coregonus</taxon>
    </lineage>
</organism>
<comment type="caution">
    <text evidence="2">The sequence shown here is derived from an EMBL/GenBank/DDBJ whole genome shotgun (WGS) entry which is preliminary data.</text>
</comment>
<sequence length="409" mass="45229">MTGLVTLPLAVAAGYNVTVLVRDPARLPAEHKACRVVVGDVLNKEDVKKTMEGQDAVIIILGTRNDLSPTTIMSEGTRNILDAMKARGIRKVVGCMSAFLLWDRSKVPPRLLPVTEDHDRMYMVLKESGLDFVAVMPPHIDDNLPLTDKYTVTENMLKGRVISKYDLGHFFVKCLSISDWDRKTTDEQLRTTANYVRSRMKSKGQKRKLDDVVGCMCSCTWESQRQSVLGISLDKYHRGQELMEPSLRSSVLIANTLRHIHLENKPPYELVNLAGPVPPMVPSKPCLHRESELDLTVDGGLGPQAPQRTPFRSIENLPGDLGLKRSSEGCRTSEGVAFGSVEEVMCSSYLQDVKLDELFHDIDTSVFDREMGVQALSAAASDELLKYLPSLSSVLSTSPSPFSPRASGT</sequence>
<dbReference type="CDD" id="cd05244">
    <property type="entry name" value="BVR-B_like_SDR_a"/>
    <property type="match status" value="1"/>
</dbReference>
<keyword evidence="3" id="KW-1185">Reference proteome</keyword>
<evidence type="ECO:0000259" key="1">
    <source>
        <dbReference type="PROSITE" id="PS51053"/>
    </source>
</evidence>